<dbReference type="InterPro" id="IPR036462">
    <property type="entry name" value="Fumarylacetoacetase_N_sf"/>
</dbReference>
<evidence type="ECO:0000256" key="16">
    <source>
        <dbReference type="SAM" id="MobiDB-lite"/>
    </source>
</evidence>
<dbReference type="InterPro" id="IPR004045">
    <property type="entry name" value="Glutathione_S-Trfase_N"/>
</dbReference>
<dbReference type="InterPro" id="IPR002052">
    <property type="entry name" value="DNA_methylase_N6_adenine_CS"/>
</dbReference>
<dbReference type="InterPro" id="IPR036249">
    <property type="entry name" value="Thioredoxin-like_sf"/>
</dbReference>
<dbReference type="Gene3D" id="2.30.30.230">
    <property type="entry name" value="Fumarylacetoacetase, N-terminal domain"/>
    <property type="match status" value="1"/>
</dbReference>
<feature type="compositionally biased region" description="Basic and acidic residues" evidence="16">
    <location>
        <begin position="355"/>
        <end position="370"/>
    </location>
</feature>
<dbReference type="Gene3D" id="3.90.850.10">
    <property type="entry name" value="Fumarylacetoacetase-like, C-terminal domain"/>
    <property type="match status" value="1"/>
</dbReference>
<dbReference type="AlphaFoldDB" id="A0A9P1BK34"/>
<dbReference type="InterPro" id="IPR004046">
    <property type="entry name" value="GST_C"/>
</dbReference>
<evidence type="ECO:0000256" key="3">
    <source>
        <dbReference type="ARBA" id="ARBA00004782"/>
    </source>
</evidence>
<comment type="caution">
    <text evidence="19">The sequence shown here is derived from an EMBL/GenBank/DDBJ whole genome shotgun (WGS) entry which is preliminary data.</text>
</comment>
<dbReference type="EMBL" id="CAMXCT010000051">
    <property type="protein sequence ID" value="CAI3973061.1"/>
    <property type="molecule type" value="Genomic_DNA"/>
</dbReference>
<dbReference type="Gene3D" id="1.20.1050.10">
    <property type="match status" value="1"/>
</dbReference>
<dbReference type="SUPFAM" id="SSF56529">
    <property type="entry name" value="FAH"/>
    <property type="match status" value="1"/>
</dbReference>
<dbReference type="PROSITE" id="PS50405">
    <property type="entry name" value="GST_CTER"/>
    <property type="match status" value="1"/>
</dbReference>
<proteinExistence type="inferred from homology"/>
<dbReference type="Pfam" id="PF14497">
    <property type="entry name" value="GST_C_3"/>
    <property type="match status" value="1"/>
</dbReference>
<dbReference type="InterPro" id="IPR007848">
    <property type="entry name" value="Small_mtfrase_dom"/>
</dbReference>
<reference evidence="20 21" key="2">
    <citation type="submission" date="2024-05" db="EMBL/GenBank/DDBJ databases">
        <authorList>
            <person name="Chen Y."/>
            <person name="Shah S."/>
            <person name="Dougan E. K."/>
            <person name="Thang M."/>
            <person name="Chan C."/>
        </authorList>
    </citation>
    <scope>NUCLEOTIDE SEQUENCE [LARGE SCALE GENOMIC DNA]</scope>
</reference>
<dbReference type="SUPFAM" id="SSF52833">
    <property type="entry name" value="Thioredoxin-like"/>
    <property type="match status" value="1"/>
</dbReference>
<accession>A0A9P1BK34</accession>
<sequence>MSNVAIWPVEEDLLVATDFEKTFSDSTLEPVMYISEDSLALLAAAPREAVDSLLDLCCGSGVQGIVALRYYASSASFVDLNPRSPRFVRFNLALNCLAHKAEGVFEGNLYDALPPRERPYDAIVANPPFVPNPQGIASGAGAMFGNGGDTGEKVLQGILQGASQHLSPTGRLSFVAMSPNVQELPRRISEWCDVNTTGLVFSGTPTPAERYQPTSSGVETSRYQAALADMGITSLSEVVGVMVMGGTEKKVSIAGEARPELWADHSFLRMVVQKSGDASSASESRPQATESVAPPVPWEASAEQVSCIQLNLDRGTVGIAAKEKNGTKAQHASASDAGPSSGPLRCCRQRGRSGLRGEHGSESRRAAEAGPRRQLALCSAMDDSAESVGLGALRRGARSFATRSWVEYDAKCDFPIENLPFGVFSCAKKGPRCATAIGSYAVDLAALSEHGALSGLGFDATKTFGQPTLNAFMALPRSAWRATRARLTQLLLADGDDLLRRKAELRDAAMRPLQEVKMHLPAKIGDYTDFYSSREHATNVGIMFRGKDNALQPNWLHLPVGYHGRASSVVLSGTPLARPRGQLQKNREDPWQGSDYGPCKLLDFELEIGFFVGGELPSLGRPITINEAAEHIFGYVLMNDWSARDIQAWEYVPLGPFGAKNFGTTISPWIVTPDALEPFVCPTSAEKQDSPEPLPYLKEQNYSSYDIKLAVDLHTPSKGGEKVVTTITESNFRHMYWTPRQQLVHHSVTGCNMQPGDLLGSGTISGTEQRSFGSMLELSWRGAHEIPLADGESRKFLKDGDVCNIRGFCQGDGYQIGFGDCSGEVLPAGALDEAPKVPARSKLLQDVELHGYFRSTASWRVRIALAHHGVNYKYTSVNLLKSEQKSAEFEQVSSMAQVPTLSFNAAGRRQNLTQSLAIIEFLDSVYTDSPPLMPPADGTPEGTLRRARVMEIAEIINSGTQPLQNRPMLSSITSAVVDGKDTDGTGFATAAVMKGLKACERLVAQSGGQYAVGDTVSIADICIVPQLTNARRFGIKVEEFPHLASLEKRLAELPAFATAVPEKQPDAA</sequence>
<comment type="pathway">
    <text evidence="3">Amino-acid degradation; L-phenylalanine degradation; acetoacetate and fumarate from L-phenylalanine: step 6/6.</text>
</comment>
<feature type="binding site" evidence="14">
    <location>
        <position position="651"/>
    </location>
    <ligand>
        <name>substrate</name>
    </ligand>
</feature>
<dbReference type="GO" id="GO:0005737">
    <property type="term" value="C:cytoplasm"/>
    <property type="evidence" value="ECO:0007669"/>
    <property type="project" value="InterPro"/>
</dbReference>
<evidence type="ECO:0000313" key="19">
    <source>
        <dbReference type="EMBL" id="CAI3973061.1"/>
    </source>
</evidence>
<dbReference type="GO" id="GO:0004334">
    <property type="term" value="F:fumarylacetoacetase activity"/>
    <property type="evidence" value="ECO:0007669"/>
    <property type="project" value="UniProtKB-EC"/>
</dbReference>
<feature type="active site" description="Proton acceptor" evidence="13">
    <location>
        <position position="536"/>
    </location>
</feature>
<dbReference type="Pfam" id="PF05175">
    <property type="entry name" value="MTS"/>
    <property type="match status" value="1"/>
</dbReference>
<keyword evidence="10 15" id="KW-0460">Magnesium</keyword>
<feature type="binding site" evidence="15">
    <location>
        <position position="664"/>
    </location>
    <ligand>
        <name>Mg(2+)</name>
        <dbReference type="ChEBI" id="CHEBI:18420"/>
    </ligand>
</feature>
<dbReference type="SUPFAM" id="SSF53335">
    <property type="entry name" value="S-adenosyl-L-methionine-dependent methyltransferases"/>
    <property type="match status" value="1"/>
</dbReference>
<comment type="cofactor">
    <cofactor evidence="1 15">
        <name>Ca(2+)</name>
        <dbReference type="ChEBI" id="CHEBI:29108"/>
    </cofactor>
</comment>
<dbReference type="InterPro" id="IPR005959">
    <property type="entry name" value="Fumarylacetoacetase"/>
</dbReference>
<dbReference type="GO" id="GO:0003676">
    <property type="term" value="F:nucleic acid binding"/>
    <property type="evidence" value="ECO:0007669"/>
    <property type="project" value="InterPro"/>
</dbReference>
<dbReference type="GO" id="GO:0008757">
    <property type="term" value="F:S-adenosylmethionine-dependent methyltransferase activity"/>
    <property type="evidence" value="ECO:0007669"/>
    <property type="project" value="UniProtKB-ARBA"/>
</dbReference>
<dbReference type="InterPro" id="IPR011234">
    <property type="entry name" value="Fumarylacetoacetase-like_C"/>
</dbReference>
<feature type="compositionally biased region" description="Low complexity" evidence="16">
    <location>
        <begin position="332"/>
        <end position="343"/>
    </location>
</feature>
<evidence type="ECO:0000313" key="20">
    <source>
        <dbReference type="EMBL" id="CAL4760373.1"/>
    </source>
</evidence>
<evidence type="ECO:0000256" key="11">
    <source>
        <dbReference type="ARBA" id="ARBA00022878"/>
    </source>
</evidence>
<dbReference type="InterPro" id="IPR029063">
    <property type="entry name" value="SAM-dependent_MTases_sf"/>
</dbReference>
<evidence type="ECO:0000256" key="6">
    <source>
        <dbReference type="ARBA" id="ARBA00012094"/>
    </source>
</evidence>
<dbReference type="EC" id="3.7.1.2" evidence="6"/>
<keyword evidence="12" id="KW-0585">Phenylalanine catabolism</keyword>
<feature type="binding site" evidence="15">
    <location>
        <position position="529"/>
    </location>
    <ligand>
        <name>Ca(2+)</name>
        <dbReference type="ChEBI" id="CHEBI:29108"/>
    </ligand>
</feature>
<gene>
    <name evidence="19" type="ORF">C1SCF055_LOCUS1590</name>
</gene>
<feature type="binding site" evidence="14">
    <location>
        <position position="763"/>
    </location>
    <ligand>
        <name>substrate</name>
    </ligand>
</feature>
<protein>
    <recommendedName>
        <fullName evidence="6">fumarylacetoacetase</fullName>
        <ecNumber evidence="6">3.7.1.2</ecNumber>
    </recommendedName>
</protein>
<dbReference type="InterPro" id="IPR005955">
    <property type="entry name" value="GST_Zeta"/>
</dbReference>
<feature type="binding site" evidence="14">
    <location>
        <position position="647"/>
    </location>
    <ligand>
        <name>substrate</name>
    </ligand>
</feature>
<feature type="domain" description="GST N-terminal" evidence="17">
    <location>
        <begin position="845"/>
        <end position="930"/>
    </location>
</feature>
<evidence type="ECO:0000256" key="15">
    <source>
        <dbReference type="PIRSR" id="PIRSR605959-3"/>
    </source>
</evidence>
<evidence type="ECO:0000256" key="13">
    <source>
        <dbReference type="PIRSR" id="PIRSR605959-1"/>
    </source>
</evidence>
<comment type="cofactor">
    <cofactor evidence="2 15">
        <name>Mg(2+)</name>
        <dbReference type="ChEBI" id="CHEBI:18420"/>
    </cofactor>
</comment>
<dbReference type="GO" id="GO:1902000">
    <property type="term" value="P:homogentisate catabolic process"/>
    <property type="evidence" value="ECO:0007669"/>
    <property type="project" value="TreeGrafter"/>
</dbReference>
<feature type="region of interest" description="Disordered" evidence="16">
    <location>
        <begin position="274"/>
        <end position="296"/>
    </location>
</feature>
<dbReference type="Pfam" id="PF01557">
    <property type="entry name" value="FAA_hydrolase"/>
    <property type="match status" value="1"/>
</dbReference>
<dbReference type="PROSITE" id="PS00092">
    <property type="entry name" value="N6_MTASE"/>
    <property type="match status" value="1"/>
</dbReference>
<feature type="binding site" evidence="14">
    <location>
        <position position="545"/>
    </location>
    <ligand>
        <name>substrate</name>
    </ligand>
</feature>
<dbReference type="InterPro" id="IPR015377">
    <property type="entry name" value="Fumarylacetoacetase_N"/>
</dbReference>
<dbReference type="GO" id="GO:0006572">
    <property type="term" value="P:L-tyrosine catabolic process"/>
    <property type="evidence" value="ECO:0007669"/>
    <property type="project" value="UniProtKB-KW"/>
</dbReference>
<dbReference type="GO" id="GO:0032259">
    <property type="term" value="P:methylation"/>
    <property type="evidence" value="ECO:0007669"/>
    <property type="project" value="InterPro"/>
</dbReference>
<feature type="region of interest" description="Disordered" evidence="16">
    <location>
        <begin position="324"/>
        <end position="370"/>
    </location>
</feature>
<feature type="binding site" evidence="15">
    <location>
        <position position="605"/>
    </location>
    <ligand>
        <name>Ca(2+)</name>
        <dbReference type="ChEBI" id="CHEBI:29108"/>
    </ligand>
</feature>
<dbReference type="GO" id="GO:0046872">
    <property type="term" value="F:metal ion binding"/>
    <property type="evidence" value="ECO:0007669"/>
    <property type="project" value="UniProtKB-KW"/>
</dbReference>
<dbReference type="SUPFAM" id="SSF47616">
    <property type="entry name" value="GST C-terminal domain-like"/>
    <property type="match status" value="1"/>
</dbReference>
<dbReference type="FunFam" id="3.90.850.10:FF:000009">
    <property type="entry name" value="Fumarylacetoacetase"/>
    <property type="match status" value="1"/>
</dbReference>
<dbReference type="NCBIfam" id="TIGR01266">
    <property type="entry name" value="fum_ac_acetase"/>
    <property type="match status" value="1"/>
</dbReference>
<feature type="domain" description="GST C-terminal" evidence="18">
    <location>
        <begin position="942"/>
        <end position="1068"/>
    </location>
</feature>
<keyword evidence="11" id="KW-0828">Tyrosine catabolism</keyword>
<dbReference type="Proteomes" id="UP001152797">
    <property type="component" value="Unassembled WGS sequence"/>
</dbReference>
<evidence type="ECO:0000256" key="14">
    <source>
        <dbReference type="PIRSR" id="PIRSR605959-2"/>
    </source>
</evidence>
<evidence type="ECO:0000256" key="7">
    <source>
        <dbReference type="ARBA" id="ARBA00022723"/>
    </source>
</evidence>
<evidence type="ECO:0000256" key="12">
    <source>
        <dbReference type="ARBA" id="ARBA00023232"/>
    </source>
</evidence>
<keyword evidence="9 15" id="KW-0106">Calcium</keyword>
<feature type="binding site" evidence="15">
    <location>
        <position position="607"/>
    </location>
    <ligand>
        <name>Ca(2+)</name>
        <dbReference type="ChEBI" id="CHEBI:29108"/>
    </ligand>
</feature>
<evidence type="ECO:0000256" key="10">
    <source>
        <dbReference type="ARBA" id="ARBA00022842"/>
    </source>
</evidence>
<feature type="binding site" evidence="15">
    <location>
        <position position="640"/>
    </location>
    <ligand>
        <name>Mg(2+)</name>
        <dbReference type="ChEBI" id="CHEBI:18420"/>
    </ligand>
</feature>
<dbReference type="PANTHER" id="PTHR43069:SF2">
    <property type="entry name" value="FUMARYLACETOACETASE"/>
    <property type="match status" value="1"/>
</dbReference>
<evidence type="ECO:0000256" key="1">
    <source>
        <dbReference type="ARBA" id="ARBA00001913"/>
    </source>
</evidence>
<dbReference type="SFLD" id="SFLDG00358">
    <property type="entry name" value="Main_(cytGST)"/>
    <property type="match status" value="1"/>
</dbReference>
<dbReference type="Pfam" id="PF09298">
    <property type="entry name" value="FAA_hydrolase_N"/>
    <property type="match status" value="1"/>
</dbReference>
<reference evidence="19" key="1">
    <citation type="submission" date="2022-10" db="EMBL/GenBank/DDBJ databases">
        <authorList>
            <person name="Chen Y."/>
            <person name="Dougan E. K."/>
            <person name="Chan C."/>
            <person name="Rhodes N."/>
            <person name="Thang M."/>
        </authorList>
    </citation>
    <scope>NUCLEOTIDE SEQUENCE</scope>
</reference>
<comment type="similarity">
    <text evidence="4">Belongs to the GST superfamily. Zeta family.</text>
</comment>
<evidence type="ECO:0000256" key="8">
    <source>
        <dbReference type="ARBA" id="ARBA00022801"/>
    </source>
</evidence>
<evidence type="ECO:0000256" key="4">
    <source>
        <dbReference type="ARBA" id="ARBA00010007"/>
    </source>
</evidence>
<dbReference type="PANTHER" id="PTHR43069">
    <property type="entry name" value="FUMARYLACETOACETASE"/>
    <property type="match status" value="1"/>
</dbReference>
<feature type="binding site" evidence="15">
    <location>
        <position position="640"/>
    </location>
    <ligand>
        <name>Ca(2+)</name>
        <dbReference type="ChEBI" id="CHEBI:29108"/>
    </ligand>
</feature>
<dbReference type="InterPro" id="IPR036663">
    <property type="entry name" value="Fumarylacetoacetase_C_sf"/>
</dbReference>
<keyword evidence="8 20" id="KW-0378">Hydrolase</keyword>
<evidence type="ECO:0000256" key="9">
    <source>
        <dbReference type="ARBA" id="ARBA00022837"/>
    </source>
</evidence>
<dbReference type="EMBL" id="CAMXCT020000051">
    <property type="protein sequence ID" value="CAL1126436.1"/>
    <property type="molecule type" value="Genomic_DNA"/>
</dbReference>
<feature type="binding site" evidence="15">
    <location>
        <position position="660"/>
    </location>
    <ligand>
        <name>Mg(2+)</name>
        <dbReference type="ChEBI" id="CHEBI:18420"/>
    </ligand>
</feature>
<dbReference type="Gene3D" id="3.40.50.150">
    <property type="entry name" value="Vaccinia Virus protein VP39"/>
    <property type="match status" value="1"/>
</dbReference>
<organism evidence="19">
    <name type="scientific">Cladocopium goreaui</name>
    <dbReference type="NCBI Taxonomy" id="2562237"/>
    <lineage>
        <taxon>Eukaryota</taxon>
        <taxon>Sar</taxon>
        <taxon>Alveolata</taxon>
        <taxon>Dinophyceae</taxon>
        <taxon>Suessiales</taxon>
        <taxon>Symbiodiniaceae</taxon>
        <taxon>Cladocopium</taxon>
    </lineage>
</organism>
<dbReference type="InterPro" id="IPR040079">
    <property type="entry name" value="Glutathione_S-Trfase"/>
</dbReference>
<evidence type="ECO:0000313" key="21">
    <source>
        <dbReference type="Proteomes" id="UP001152797"/>
    </source>
</evidence>
<keyword evidence="7 15" id="KW-0479">Metal-binding</keyword>
<dbReference type="SUPFAM" id="SSF63433">
    <property type="entry name" value="Fumarylacetoacetate hydrolase, FAH, N-terminal domain"/>
    <property type="match status" value="1"/>
</dbReference>
<dbReference type="OrthoDB" id="9971669at2759"/>
<keyword evidence="21" id="KW-1185">Reference proteome</keyword>
<evidence type="ECO:0000259" key="18">
    <source>
        <dbReference type="PROSITE" id="PS50405"/>
    </source>
</evidence>
<comment type="similarity">
    <text evidence="5">Belongs to the FAH family.</text>
</comment>
<evidence type="ECO:0000256" key="5">
    <source>
        <dbReference type="ARBA" id="ARBA00010211"/>
    </source>
</evidence>
<dbReference type="EMBL" id="CAMXCT030000051">
    <property type="protein sequence ID" value="CAL4760373.1"/>
    <property type="molecule type" value="Genomic_DNA"/>
</dbReference>
<dbReference type="InterPro" id="IPR036282">
    <property type="entry name" value="Glutathione-S-Trfase_C_sf"/>
</dbReference>
<feature type="compositionally biased region" description="Polar residues" evidence="16">
    <location>
        <begin position="276"/>
        <end position="290"/>
    </location>
</feature>
<dbReference type="PROSITE" id="PS50404">
    <property type="entry name" value="GST_NTER"/>
    <property type="match status" value="1"/>
</dbReference>
<dbReference type="GO" id="GO:0006559">
    <property type="term" value="P:L-phenylalanine catabolic process"/>
    <property type="evidence" value="ECO:0007669"/>
    <property type="project" value="UniProtKB-KW"/>
</dbReference>
<feature type="binding site" evidence="14">
    <location>
        <position position="531"/>
    </location>
    <ligand>
        <name>substrate</name>
    </ligand>
</feature>
<dbReference type="InterPro" id="IPR010987">
    <property type="entry name" value="Glutathione-S-Trfase_C-like"/>
</dbReference>
<dbReference type="Gene3D" id="3.40.30.10">
    <property type="entry name" value="Glutaredoxin"/>
    <property type="match status" value="1"/>
</dbReference>
<dbReference type="Pfam" id="PF02798">
    <property type="entry name" value="GST_N"/>
    <property type="match status" value="1"/>
</dbReference>
<dbReference type="NCBIfam" id="TIGR01262">
    <property type="entry name" value="maiA"/>
    <property type="match status" value="1"/>
</dbReference>
<dbReference type="SFLD" id="SFLDS00019">
    <property type="entry name" value="Glutathione_Transferase_(cytos"/>
    <property type="match status" value="1"/>
</dbReference>
<name>A0A9P1BK34_9DINO</name>
<evidence type="ECO:0000259" key="17">
    <source>
        <dbReference type="PROSITE" id="PS50404"/>
    </source>
</evidence>
<dbReference type="CDD" id="cd02440">
    <property type="entry name" value="AdoMet_MTases"/>
    <property type="match status" value="1"/>
</dbReference>
<evidence type="ECO:0000256" key="2">
    <source>
        <dbReference type="ARBA" id="ARBA00001946"/>
    </source>
</evidence>